<sequence>MILWSLWMDRNSQIFPPESIIFENILHMRLRIVEEFVQGCSLARVGRMIAPLQVHFDDHWKTPPFELIKINTDGSRNTNSGLATCKIVGRDSEEGVGTGIQLPCQAFKSMKPNKTMVGYPHPTGEIQR</sequence>
<protein>
    <submittedName>
        <fullName evidence="1">Uncharacterized protein</fullName>
    </submittedName>
</protein>
<accession>A0ABR2U6A5</accession>
<name>A0ABR2U6A5_9ROSI</name>
<dbReference type="Proteomes" id="UP001396334">
    <property type="component" value="Unassembled WGS sequence"/>
</dbReference>
<evidence type="ECO:0000313" key="1">
    <source>
        <dbReference type="EMBL" id="KAK9045004.1"/>
    </source>
</evidence>
<keyword evidence="2" id="KW-1185">Reference proteome</keyword>
<organism evidence="1 2">
    <name type="scientific">Hibiscus sabdariffa</name>
    <name type="common">roselle</name>
    <dbReference type="NCBI Taxonomy" id="183260"/>
    <lineage>
        <taxon>Eukaryota</taxon>
        <taxon>Viridiplantae</taxon>
        <taxon>Streptophyta</taxon>
        <taxon>Embryophyta</taxon>
        <taxon>Tracheophyta</taxon>
        <taxon>Spermatophyta</taxon>
        <taxon>Magnoliopsida</taxon>
        <taxon>eudicotyledons</taxon>
        <taxon>Gunneridae</taxon>
        <taxon>Pentapetalae</taxon>
        <taxon>rosids</taxon>
        <taxon>malvids</taxon>
        <taxon>Malvales</taxon>
        <taxon>Malvaceae</taxon>
        <taxon>Malvoideae</taxon>
        <taxon>Hibiscus</taxon>
    </lineage>
</organism>
<gene>
    <name evidence="1" type="ORF">V6N11_058894</name>
</gene>
<evidence type="ECO:0000313" key="2">
    <source>
        <dbReference type="Proteomes" id="UP001396334"/>
    </source>
</evidence>
<proteinExistence type="predicted"/>
<comment type="caution">
    <text evidence="1">The sequence shown here is derived from an EMBL/GenBank/DDBJ whole genome shotgun (WGS) entry which is preliminary data.</text>
</comment>
<dbReference type="EMBL" id="JBBPBN010000002">
    <property type="protein sequence ID" value="KAK9045004.1"/>
    <property type="molecule type" value="Genomic_DNA"/>
</dbReference>
<reference evidence="1 2" key="1">
    <citation type="journal article" date="2024" name="G3 (Bethesda)">
        <title>Genome assembly of Hibiscus sabdariffa L. provides insights into metabolisms of medicinal natural products.</title>
        <authorList>
            <person name="Kim T."/>
        </authorList>
    </citation>
    <scope>NUCLEOTIDE SEQUENCE [LARGE SCALE GENOMIC DNA]</scope>
    <source>
        <strain evidence="1">TK-2024</strain>
        <tissue evidence="1">Old leaves</tissue>
    </source>
</reference>